<keyword evidence="1" id="KW-0472">Membrane</keyword>
<evidence type="ECO:0000313" key="2">
    <source>
        <dbReference type="EMBL" id="TDW70008.1"/>
    </source>
</evidence>
<evidence type="ECO:0008006" key="4">
    <source>
        <dbReference type="Google" id="ProtNLM"/>
    </source>
</evidence>
<dbReference type="EMBL" id="SODP01000002">
    <property type="protein sequence ID" value="TDW70008.1"/>
    <property type="molecule type" value="Genomic_DNA"/>
</dbReference>
<keyword evidence="1" id="KW-1133">Transmembrane helix</keyword>
<accession>A0A4R8C2L9</accession>
<reference evidence="2 3" key="1">
    <citation type="submission" date="2019-03" db="EMBL/GenBank/DDBJ databases">
        <title>Genomic Encyclopedia of Type Strains, Phase III (KMG-III): the genomes of soil and plant-associated and newly described type strains.</title>
        <authorList>
            <person name="Whitman W."/>
        </authorList>
    </citation>
    <scope>NUCLEOTIDE SEQUENCE [LARGE SCALE GENOMIC DNA]</scope>
    <source>
        <strain evidence="2 3">VKM Ac-2573</strain>
    </source>
</reference>
<evidence type="ECO:0000313" key="3">
    <source>
        <dbReference type="Proteomes" id="UP000295146"/>
    </source>
</evidence>
<gene>
    <name evidence="2" type="ORF">EV653_4041</name>
</gene>
<sequence>MLRAHGGGVSGKRWADLDPRYRRLIMIAAVVEGMMKAVALADLARRPATQVRGPKPLWALVLTLFNSLGTAPIAYWLYGRKTD</sequence>
<keyword evidence="1" id="KW-0812">Transmembrane</keyword>
<evidence type="ECO:0000256" key="1">
    <source>
        <dbReference type="SAM" id="Phobius"/>
    </source>
</evidence>
<name>A0A4R8C2L9_9ACTN</name>
<dbReference type="Proteomes" id="UP000295146">
    <property type="component" value="Unassembled WGS sequence"/>
</dbReference>
<feature type="transmembrane region" description="Helical" evidence="1">
    <location>
        <begin position="56"/>
        <end position="78"/>
    </location>
</feature>
<protein>
    <recommendedName>
        <fullName evidence="4">Phospholipase D-like protein</fullName>
    </recommendedName>
</protein>
<dbReference type="AlphaFoldDB" id="A0A4R8C2L9"/>
<keyword evidence="3" id="KW-1185">Reference proteome</keyword>
<proteinExistence type="predicted"/>
<comment type="caution">
    <text evidence="2">The sequence shown here is derived from an EMBL/GenBank/DDBJ whole genome shotgun (WGS) entry which is preliminary data.</text>
</comment>
<feature type="transmembrane region" description="Helical" evidence="1">
    <location>
        <begin position="24"/>
        <end position="44"/>
    </location>
</feature>
<organism evidence="2 3">
    <name type="scientific">Kribbella pratensis</name>
    <dbReference type="NCBI Taxonomy" id="2512112"/>
    <lineage>
        <taxon>Bacteria</taxon>
        <taxon>Bacillati</taxon>
        <taxon>Actinomycetota</taxon>
        <taxon>Actinomycetes</taxon>
        <taxon>Propionibacteriales</taxon>
        <taxon>Kribbellaceae</taxon>
        <taxon>Kribbella</taxon>
    </lineage>
</organism>